<evidence type="ECO:0000313" key="1">
    <source>
        <dbReference type="EMBL" id="KKK71811.1"/>
    </source>
</evidence>
<proteinExistence type="predicted"/>
<accession>A0A0F9AHZ4</accession>
<name>A0A0F9AHZ4_9ZZZZ</name>
<dbReference type="AlphaFoldDB" id="A0A0F9AHZ4"/>
<dbReference type="EMBL" id="LAZR01057561">
    <property type="protein sequence ID" value="KKK71811.1"/>
    <property type="molecule type" value="Genomic_DNA"/>
</dbReference>
<sequence>MTHRFGRASLVLHRGRLGIVVSKHGHICPWYRVEFHQPMPMPHSPPMDPGWLDRGCHKKRPEWHYQVSLEPLPSDWDGTVPASLLRRIRGLQGFCFGRSKGWEDGRRREHFKERALDR</sequence>
<comment type="caution">
    <text evidence="1">The sequence shown here is derived from an EMBL/GenBank/DDBJ whole genome shotgun (WGS) entry which is preliminary data.</text>
</comment>
<reference evidence="1" key="1">
    <citation type="journal article" date="2015" name="Nature">
        <title>Complex archaea that bridge the gap between prokaryotes and eukaryotes.</title>
        <authorList>
            <person name="Spang A."/>
            <person name="Saw J.H."/>
            <person name="Jorgensen S.L."/>
            <person name="Zaremba-Niedzwiedzka K."/>
            <person name="Martijn J."/>
            <person name="Lind A.E."/>
            <person name="van Eijk R."/>
            <person name="Schleper C."/>
            <person name="Guy L."/>
            <person name="Ettema T.J."/>
        </authorList>
    </citation>
    <scope>NUCLEOTIDE SEQUENCE</scope>
</reference>
<gene>
    <name evidence="1" type="ORF">LCGC14_2910170</name>
</gene>
<organism evidence="1">
    <name type="scientific">marine sediment metagenome</name>
    <dbReference type="NCBI Taxonomy" id="412755"/>
    <lineage>
        <taxon>unclassified sequences</taxon>
        <taxon>metagenomes</taxon>
        <taxon>ecological metagenomes</taxon>
    </lineage>
</organism>
<protein>
    <submittedName>
        <fullName evidence="1">Uncharacterized protein</fullName>
    </submittedName>
</protein>